<keyword evidence="1" id="KW-1133">Transmembrane helix</keyword>
<keyword evidence="4" id="KW-1185">Reference proteome</keyword>
<evidence type="ECO:0000313" key="4">
    <source>
        <dbReference type="Proteomes" id="UP000482209"/>
    </source>
</evidence>
<proteinExistence type="predicted"/>
<accession>A0A6L5XWH8</accession>
<organism evidence="3 4">
    <name type="scientific">Velocimicrobium porci</name>
    <dbReference type="NCBI Taxonomy" id="2606634"/>
    <lineage>
        <taxon>Bacteria</taxon>
        <taxon>Bacillati</taxon>
        <taxon>Bacillota</taxon>
        <taxon>Clostridia</taxon>
        <taxon>Lachnospirales</taxon>
        <taxon>Lachnospiraceae</taxon>
        <taxon>Velocimicrobium</taxon>
    </lineage>
</organism>
<keyword evidence="1" id="KW-0812">Transmembrane</keyword>
<gene>
    <name evidence="3" type="ORF">FYJ58_04815</name>
</gene>
<dbReference type="InterPro" id="IPR031564">
    <property type="entry name" value="Flp1-like"/>
</dbReference>
<protein>
    <recommendedName>
        <fullName evidence="2">Putative Flagellin Flp1-like domain-containing protein</fullName>
    </recommendedName>
</protein>
<dbReference type="RefSeq" id="WP_154518061.1">
    <property type="nucleotide sequence ID" value="NZ_VUMT01000005.1"/>
</dbReference>
<reference evidence="3 4" key="1">
    <citation type="submission" date="2019-08" db="EMBL/GenBank/DDBJ databases">
        <title>In-depth cultivation of the pig gut microbiome towards novel bacterial diversity and tailored functional studies.</title>
        <authorList>
            <person name="Wylensek D."/>
            <person name="Hitch T.C.A."/>
            <person name="Clavel T."/>
        </authorList>
    </citation>
    <scope>NUCLEOTIDE SEQUENCE [LARGE SCALE GENOMIC DNA]</scope>
    <source>
        <strain evidence="3 4">WCA-693-APC-MOT-I</strain>
    </source>
</reference>
<dbReference type="Pfam" id="PF16982">
    <property type="entry name" value="Flp1_like"/>
    <property type="match status" value="1"/>
</dbReference>
<feature type="transmembrane region" description="Helical" evidence="1">
    <location>
        <begin position="14"/>
        <end position="33"/>
    </location>
</feature>
<evidence type="ECO:0000313" key="3">
    <source>
        <dbReference type="EMBL" id="MSS63200.1"/>
    </source>
</evidence>
<evidence type="ECO:0000259" key="2">
    <source>
        <dbReference type="Pfam" id="PF16982"/>
    </source>
</evidence>
<comment type="caution">
    <text evidence="3">The sequence shown here is derived from an EMBL/GenBank/DDBJ whole genome shotgun (WGS) entry which is preliminary data.</text>
</comment>
<dbReference type="Proteomes" id="UP000482209">
    <property type="component" value="Unassembled WGS sequence"/>
</dbReference>
<dbReference type="EMBL" id="VUMT01000005">
    <property type="protein sequence ID" value="MSS63200.1"/>
    <property type="molecule type" value="Genomic_DNA"/>
</dbReference>
<keyword evidence="1" id="KW-0472">Membrane</keyword>
<evidence type="ECO:0000256" key="1">
    <source>
        <dbReference type="SAM" id="Phobius"/>
    </source>
</evidence>
<dbReference type="AlphaFoldDB" id="A0A6L5XWH8"/>
<name>A0A6L5XWH8_9FIRM</name>
<sequence>MNQWKEFWNEEDGVGVVEIVLILAVLVALVLIFKKQVKALVDEAFKKIGEDKKSIIS</sequence>
<feature type="domain" description="Putative Flagellin Flp1-like" evidence="2">
    <location>
        <begin position="6"/>
        <end position="52"/>
    </location>
</feature>